<feature type="signal peptide" evidence="2">
    <location>
        <begin position="1"/>
        <end position="31"/>
    </location>
</feature>
<gene>
    <name evidence="3" type="ORF">SAMN05216601_11214</name>
</gene>
<evidence type="ECO:0000313" key="3">
    <source>
        <dbReference type="EMBL" id="SFP45762.1"/>
    </source>
</evidence>
<protein>
    <submittedName>
        <fullName evidence="3">Uncharacterized protein</fullName>
    </submittedName>
</protein>
<accession>A0A1I5QHN8</accession>
<evidence type="ECO:0000256" key="2">
    <source>
        <dbReference type="SAM" id="SignalP"/>
    </source>
</evidence>
<dbReference type="Proteomes" id="UP000182400">
    <property type="component" value="Unassembled WGS sequence"/>
</dbReference>
<dbReference type="EMBL" id="FOWP01000012">
    <property type="protein sequence ID" value="SFP45762.1"/>
    <property type="molecule type" value="Genomic_DNA"/>
</dbReference>
<name>A0A1I5QHN8_9GAMM</name>
<feature type="region of interest" description="Disordered" evidence="1">
    <location>
        <begin position="34"/>
        <end position="57"/>
    </location>
</feature>
<evidence type="ECO:0000313" key="4">
    <source>
        <dbReference type="Proteomes" id="UP000182400"/>
    </source>
</evidence>
<keyword evidence="2" id="KW-0732">Signal</keyword>
<dbReference type="STRING" id="658457.SAMN05216601_11214"/>
<dbReference type="RefSeq" id="WP_167364589.1">
    <property type="nucleotide sequence ID" value="NZ_FOWP01000012.1"/>
</dbReference>
<reference evidence="3 4" key="1">
    <citation type="submission" date="2016-10" db="EMBL/GenBank/DDBJ databases">
        <authorList>
            <person name="de Groot N.N."/>
        </authorList>
    </citation>
    <scope>NUCLEOTIDE SEQUENCE [LARGE SCALE GENOMIC DNA]</scope>
    <source>
        <strain evidence="3 4">CCUG 59231</strain>
    </source>
</reference>
<sequence>MPAMRQRAQRAALIASLSAWPLLTLPLPTHATTAHLPATAQTPMQAEHAPGKAELSR</sequence>
<feature type="compositionally biased region" description="Low complexity" evidence="1">
    <location>
        <begin position="34"/>
        <end position="43"/>
    </location>
</feature>
<feature type="chain" id="PRO_5010180423" evidence="2">
    <location>
        <begin position="32"/>
        <end position="57"/>
    </location>
</feature>
<dbReference type="AlphaFoldDB" id="A0A1I5QHN8"/>
<evidence type="ECO:0000256" key="1">
    <source>
        <dbReference type="SAM" id="MobiDB-lite"/>
    </source>
</evidence>
<organism evidence="3 4">
    <name type="scientific">Ectopseudomonas composti</name>
    <dbReference type="NCBI Taxonomy" id="658457"/>
    <lineage>
        <taxon>Bacteria</taxon>
        <taxon>Pseudomonadati</taxon>
        <taxon>Pseudomonadota</taxon>
        <taxon>Gammaproteobacteria</taxon>
        <taxon>Pseudomonadales</taxon>
        <taxon>Pseudomonadaceae</taxon>
        <taxon>Ectopseudomonas</taxon>
    </lineage>
</organism>
<proteinExistence type="predicted"/>